<dbReference type="AlphaFoldDB" id="A0AAJ4RFJ8"/>
<sequence length="75" mass="8542">MMKQKTSVVINVKLTLEHGIKSPHVKVKTKIYVHEETPELELLLNNFSDNLVGENSIKSSFEKAIINTLLNKKTH</sequence>
<protein>
    <submittedName>
        <fullName evidence="1">Uncharacterized protein</fullName>
    </submittedName>
</protein>
<reference evidence="1" key="1">
    <citation type="submission" date="2023-06" db="EMBL/GenBank/DDBJ databases">
        <authorList>
            <consortium name="Clinical and Environmental Microbiology Branch: Whole genome sequencing antimicrobial resistance pathogens in the healthcare setting"/>
        </authorList>
    </citation>
    <scope>NUCLEOTIDE SEQUENCE</scope>
    <source>
        <strain evidence="1">Microbial</strain>
    </source>
</reference>
<accession>A0AAJ4RFJ8</accession>
<dbReference type="EMBL" id="ABKSPD020000003">
    <property type="protein sequence ID" value="EKW9775299.1"/>
    <property type="molecule type" value="Genomic_DNA"/>
</dbReference>
<proteinExistence type="predicted"/>
<name>A0AAJ4RFJ8_PROMI</name>
<gene>
    <name evidence="1" type="ORF">PW210_001098</name>
</gene>
<organism evidence="1 2">
    <name type="scientific">Proteus mirabilis</name>
    <dbReference type="NCBI Taxonomy" id="584"/>
    <lineage>
        <taxon>Bacteria</taxon>
        <taxon>Pseudomonadati</taxon>
        <taxon>Pseudomonadota</taxon>
        <taxon>Gammaproteobacteria</taxon>
        <taxon>Enterobacterales</taxon>
        <taxon>Morganellaceae</taxon>
        <taxon>Proteus</taxon>
    </lineage>
</organism>
<dbReference type="Proteomes" id="UP001171165">
    <property type="component" value="Unassembled WGS sequence"/>
</dbReference>
<dbReference type="RefSeq" id="WP_004247466.1">
    <property type="nucleotide sequence ID" value="NZ_AP026827.1"/>
</dbReference>
<comment type="caution">
    <text evidence="1">The sequence shown here is derived from an EMBL/GenBank/DDBJ whole genome shotgun (WGS) entry which is preliminary data.</text>
</comment>
<evidence type="ECO:0000313" key="2">
    <source>
        <dbReference type="Proteomes" id="UP001171165"/>
    </source>
</evidence>
<evidence type="ECO:0000313" key="1">
    <source>
        <dbReference type="EMBL" id="EKW9775299.1"/>
    </source>
</evidence>